<sequence>MVGIHATDNKNEGEKSEIIWDAERFFTELPERKFTLVAFDENNSEERKSFYEYLNAIFSIDLILINPHDDDFLDVIDDLETPFSPKLCVFMYGVQLAAPIELNFEEHSQKDLVDFIQKRIERRIEGISDSVDLYSEFSELEQQFSNEPSSAVAVFCTDQLSDETIADISVISQQKTAKATPLLCQEIWKGRTQEFTSSRQIESHFVTPGIMRALPSQGFMVIFRGNMEDVSPTLDLTFYEFVDASNADIVRALGKWTQQWHFPSAMVFNLKNKKQVEQSQRTYAIIYGDDHPKNNKEPIDFIMKQLKLMQKENVLPSDWIFGYAPGHGQDAKFFHKYGKGILTVVVRHNGYSYTSKLGKQFNGEGLRVISNEILGFPPVERSDPVPHKKKAGRVNIVVGLNFQEVVIESEQVVLLATYNPELHEWEDYHSKLSAIQKSISKKILKVCQMDIEGNTLPSSRGFGRYEPPTFYMYNPLTQEVSRKPAGYDLTKWVENHRFLPKEEENKQSEPKVEL</sequence>
<evidence type="ECO:0000313" key="2">
    <source>
        <dbReference type="EMBL" id="CAE2296032.1"/>
    </source>
</evidence>
<dbReference type="GO" id="GO:0005783">
    <property type="term" value="C:endoplasmic reticulum"/>
    <property type="evidence" value="ECO:0007669"/>
    <property type="project" value="TreeGrafter"/>
</dbReference>
<dbReference type="PANTHER" id="PTHR18929">
    <property type="entry name" value="PROTEIN DISULFIDE ISOMERASE"/>
    <property type="match status" value="1"/>
</dbReference>
<name>A0A7S4KIG5_9EUKA</name>
<organism evidence="2">
    <name type="scientific">Paramoeba aestuarina</name>
    <dbReference type="NCBI Taxonomy" id="180227"/>
    <lineage>
        <taxon>Eukaryota</taxon>
        <taxon>Amoebozoa</taxon>
        <taxon>Discosea</taxon>
        <taxon>Flabellinia</taxon>
        <taxon>Dactylopodida</taxon>
        <taxon>Paramoebidae</taxon>
        <taxon>Paramoeba</taxon>
    </lineage>
</organism>
<comment type="similarity">
    <text evidence="1">Belongs to the protein disulfide isomerase family.</text>
</comment>
<dbReference type="EMBL" id="HBKR01010879">
    <property type="protein sequence ID" value="CAE2296032.1"/>
    <property type="molecule type" value="Transcribed_RNA"/>
</dbReference>
<reference evidence="2" key="1">
    <citation type="submission" date="2021-01" db="EMBL/GenBank/DDBJ databases">
        <authorList>
            <person name="Corre E."/>
            <person name="Pelletier E."/>
            <person name="Niang G."/>
            <person name="Scheremetjew M."/>
            <person name="Finn R."/>
            <person name="Kale V."/>
            <person name="Holt S."/>
            <person name="Cochrane G."/>
            <person name="Meng A."/>
            <person name="Brown T."/>
            <person name="Cohen L."/>
        </authorList>
    </citation>
    <scope>NUCLEOTIDE SEQUENCE</scope>
    <source>
        <strain evidence="2">SoJaBio B1-5/56/2</strain>
    </source>
</reference>
<accession>A0A7S4KIG5</accession>
<dbReference type="GO" id="GO:0006457">
    <property type="term" value="P:protein folding"/>
    <property type="evidence" value="ECO:0007669"/>
    <property type="project" value="TreeGrafter"/>
</dbReference>
<evidence type="ECO:0000256" key="1">
    <source>
        <dbReference type="ARBA" id="ARBA00006347"/>
    </source>
</evidence>
<protein>
    <submittedName>
        <fullName evidence="2">Uncharacterized protein</fullName>
    </submittedName>
</protein>
<dbReference type="GO" id="GO:0034976">
    <property type="term" value="P:response to endoplasmic reticulum stress"/>
    <property type="evidence" value="ECO:0007669"/>
    <property type="project" value="TreeGrafter"/>
</dbReference>
<dbReference type="GO" id="GO:0003756">
    <property type="term" value="F:protein disulfide isomerase activity"/>
    <property type="evidence" value="ECO:0007669"/>
    <property type="project" value="TreeGrafter"/>
</dbReference>
<proteinExistence type="inferred from homology"/>
<gene>
    <name evidence="2" type="ORF">NAES01612_LOCUS7230</name>
</gene>
<dbReference type="AlphaFoldDB" id="A0A7S4KIG5"/>